<keyword evidence="2" id="KW-1185">Reference proteome</keyword>
<protein>
    <submittedName>
        <fullName evidence="1">Uncharacterized protein</fullName>
    </submittedName>
</protein>
<dbReference type="KEGG" id="muh:HYN43_019470"/>
<dbReference type="Proteomes" id="UP000270046">
    <property type="component" value="Chromosome"/>
</dbReference>
<evidence type="ECO:0000313" key="1">
    <source>
        <dbReference type="EMBL" id="AYL97355.1"/>
    </source>
</evidence>
<proteinExistence type="predicted"/>
<accession>A0A494W1G9</accession>
<reference evidence="1 2" key="1">
    <citation type="submission" date="2018-10" db="EMBL/GenBank/DDBJ databases">
        <title>Genome sequencing of Mucilaginibacter sp. HYN0043.</title>
        <authorList>
            <person name="Kim M."/>
            <person name="Yi H."/>
        </authorList>
    </citation>
    <scope>NUCLEOTIDE SEQUENCE [LARGE SCALE GENOMIC DNA]</scope>
    <source>
        <strain evidence="1 2">HYN0043</strain>
    </source>
</reference>
<evidence type="ECO:0000313" key="2">
    <source>
        <dbReference type="Proteomes" id="UP000270046"/>
    </source>
</evidence>
<dbReference type="EMBL" id="CP032869">
    <property type="protein sequence ID" value="AYL97355.1"/>
    <property type="molecule type" value="Genomic_DNA"/>
</dbReference>
<sequence>MHGVVRAAFVAFGIFNFAYNIVSTCNNIIVMGQVIVLIKANWVGLLIKINVTNGGNVVLVHGKIRLRFACKNTNIFSNLTMVTNF</sequence>
<gene>
    <name evidence="1" type="ORF">HYN43_019470</name>
</gene>
<organism evidence="1 2">
    <name type="scientific">Mucilaginibacter celer</name>
    <dbReference type="NCBI Taxonomy" id="2305508"/>
    <lineage>
        <taxon>Bacteria</taxon>
        <taxon>Pseudomonadati</taxon>
        <taxon>Bacteroidota</taxon>
        <taxon>Sphingobacteriia</taxon>
        <taxon>Sphingobacteriales</taxon>
        <taxon>Sphingobacteriaceae</taxon>
        <taxon>Mucilaginibacter</taxon>
    </lineage>
</organism>
<name>A0A494W1G9_9SPHI</name>
<dbReference type="AlphaFoldDB" id="A0A494W1G9"/>